<dbReference type="RefSeq" id="WP_175170117.1">
    <property type="nucleotide sequence ID" value="NZ_CADIJQ010000004.1"/>
</dbReference>
<dbReference type="PANTHER" id="PTHR30273:SF2">
    <property type="entry name" value="PROTEIN FECR"/>
    <property type="match status" value="1"/>
</dbReference>
<dbReference type="EMBL" id="CADIJQ010000004">
    <property type="protein sequence ID" value="CAB3707255.1"/>
    <property type="molecule type" value="Genomic_DNA"/>
</dbReference>
<reference evidence="5 6" key="1">
    <citation type="submission" date="2020-04" db="EMBL/GenBank/DDBJ databases">
        <authorList>
            <person name="De Canck E."/>
        </authorList>
    </citation>
    <scope>NUCLEOTIDE SEQUENCE [LARGE SCALE GENOMIC DNA]</scope>
    <source>
        <strain evidence="5 6">LMG 3441</strain>
    </source>
</reference>
<dbReference type="InterPro" id="IPR006860">
    <property type="entry name" value="FecR"/>
</dbReference>
<accession>A0A6S7BBZ2</accession>
<dbReference type="Gene3D" id="2.60.120.1440">
    <property type="match status" value="1"/>
</dbReference>
<dbReference type="InterPro" id="IPR032623">
    <property type="entry name" value="FecR_N"/>
</dbReference>
<keyword evidence="2" id="KW-1133">Transmembrane helix</keyword>
<evidence type="ECO:0000313" key="5">
    <source>
        <dbReference type="EMBL" id="CAB3707255.1"/>
    </source>
</evidence>
<keyword evidence="2" id="KW-0812">Transmembrane</keyword>
<evidence type="ECO:0000259" key="4">
    <source>
        <dbReference type="Pfam" id="PF16220"/>
    </source>
</evidence>
<evidence type="ECO:0000256" key="1">
    <source>
        <dbReference type="SAM" id="MobiDB-lite"/>
    </source>
</evidence>
<feature type="region of interest" description="Disordered" evidence="1">
    <location>
        <begin position="336"/>
        <end position="358"/>
    </location>
</feature>
<dbReference type="InterPro" id="IPR012373">
    <property type="entry name" value="Ferrdict_sens_TM"/>
</dbReference>
<protein>
    <recommendedName>
        <fullName evidence="7">Protein FecR</fullName>
    </recommendedName>
</protein>
<gene>
    <name evidence="5" type="ORF">LMG3441_02907</name>
</gene>
<evidence type="ECO:0000256" key="2">
    <source>
        <dbReference type="SAM" id="Phobius"/>
    </source>
</evidence>
<dbReference type="Gene3D" id="3.55.50.30">
    <property type="match status" value="1"/>
</dbReference>
<dbReference type="Proteomes" id="UP000494269">
    <property type="component" value="Unassembled WGS sequence"/>
</dbReference>
<feature type="transmembrane region" description="Helical" evidence="2">
    <location>
        <begin position="107"/>
        <end position="129"/>
    </location>
</feature>
<dbReference type="PANTHER" id="PTHR30273">
    <property type="entry name" value="PERIPLASMIC SIGNAL SENSOR AND SIGMA FACTOR ACTIVATOR FECR-RELATED"/>
    <property type="match status" value="1"/>
</dbReference>
<keyword evidence="6" id="KW-1185">Reference proteome</keyword>
<dbReference type="PIRSF" id="PIRSF018266">
    <property type="entry name" value="FecR"/>
    <property type="match status" value="1"/>
</dbReference>
<dbReference type="Pfam" id="PF04773">
    <property type="entry name" value="FecR"/>
    <property type="match status" value="1"/>
</dbReference>
<organism evidence="5 6">
    <name type="scientific">Achromobacter kerstersii</name>
    <dbReference type="NCBI Taxonomy" id="1353890"/>
    <lineage>
        <taxon>Bacteria</taxon>
        <taxon>Pseudomonadati</taxon>
        <taxon>Pseudomonadota</taxon>
        <taxon>Betaproteobacteria</taxon>
        <taxon>Burkholderiales</taxon>
        <taxon>Alcaligenaceae</taxon>
        <taxon>Achromobacter</taxon>
    </lineage>
</organism>
<evidence type="ECO:0008006" key="7">
    <source>
        <dbReference type="Google" id="ProtNLM"/>
    </source>
</evidence>
<dbReference type="Pfam" id="PF16220">
    <property type="entry name" value="DUF4880"/>
    <property type="match status" value="1"/>
</dbReference>
<feature type="domain" description="FecR protein" evidence="3">
    <location>
        <begin position="139"/>
        <end position="231"/>
    </location>
</feature>
<sequence>MTMSSFNDRDDPRDPATAAWWFARWHSGELTRRDRRAFARWRRDHPERAREFDRMQQLGAAAAGLPRDQVESLLGGPVPARPGLRSGWRSGVREGLRAGVRRSQRQFALRAAFACAGLAAVGLGVWWSLPVEAPTFTAAISTERGERRQLTLPDGSVLDINGGTQARVLLYAARRDVVLDSGEINFTVSPDAARPFIVDAGSGVVRVTGTVFDVRRDANHVAVLVESGTVQVSGGHWWNLGHAVLRAGHGIRVPGSGAIGVPAPADVQTATAWRDGRVVFKNATLTDVVSEMNRYLATPLRLADDKAGRLRVSASFTLDRPEALVDALPSIAPVRLTPHPGGPIDIQRRQDDPSAVTK</sequence>
<name>A0A6S7BBZ2_9BURK</name>
<proteinExistence type="predicted"/>
<keyword evidence="2" id="KW-0472">Membrane</keyword>
<feature type="domain" description="FecR N-terminal" evidence="4">
    <location>
        <begin position="18"/>
        <end position="58"/>
    </location>
</feature>
<dbReference type="AlphaFoldDB" id="A0A6S7BBZ2"/>
<dbReference type="GO" id="GO:0016989">
    <property type="term" value="F:sigma factor antagonist activity"/>
    <property type="evidence" value="ECO:0007669"/>
    <property type="project" value="TreeGrafter"/>
</dbReference>
<evidence type="ECO:0000259" key="3">
    <source>
        <dbReference type="Pfam" id="PF04773"/>
    </source>
</evidence>
<evidence type="ECO:0000313" key="6">
    <source>
        <dbReference type="Proteomes" id="UP000494269"/>
    </source>
</evidence>